<proteinExistence type="predicted"/>
<dbReference type="Gene3D" id="1.10.357.40">
    <property type="entry name" value="YbiA-like"/>
    <property type="match status" value="1"/>
</dbReference>
<reference evidence="2" key="1">
    <citation type="journal article" date="2008" name="Nat. Genet.">
        <title>The Pristionchus pacificus genome provides a unique perspective on nematode lifestyle and parasitism.</title>
        <authorList>
            <person name="Dieterich C."/>
            <person name="Clifton S.W."/>
            <person name="Schuster L.N."/>
            <person name="Chinwalla A."/>
            <person name="Delehaunty K."/>
            <person name="Dinkelacker I."/>
            <person name="Fulton L."/>
            <person name="Fulton R."/>
            <person name="Godfrey J."/>
            <person name="Minx P."/>
            <person name="Mitreva M."/>
            <person name="Roeseler W."/>
            <person name="Tian H."/>
            <person name="Witte H."/>
            <person name="Yang S.P."/>
            <person name="Wilson R.K."/>
            <person name="Sommer R.J."/>
        </authorList>
    </citation>
    <scope>NUCLEOTIDE SEQUENCE [LARGE SCALE GENOMIC DNA]</scope>
    <source>
        <strain evidence="2">PS312</strain>
    </source>
</reference>
<accession>A0A2A6BP87</accession>
<evidence type="ECO:0000313" key="1">
    <source>
        <dbReference type="EnsemblMetazoa" id="PPA00932.1"/>
    </source>
</evidence>
<accession>A0A8R1Y521</accession>
<evidence type="ECO:0000313" key="2">
    <source>
        <dbReference type="Proteomes" id="UP000005239"/>
    </source>
</evidence>
<gene>
    <name evidence="1" type="primary">WBGene00090486</name>
</gene>
<keyword evidence="2" id="KW-1185">Reference proteome</keyword>
<reference evidence="1" key="2">
    <citation type="submission" date="2022-06" db="UniProtKB">
        <authorList>
            <consortium name="EnsemblMetazoa"/>
        </authorList>
    </citation>
    <scope>IDENTIFICATION</scope>
    <source>
        <strain evidence="1">PS312</strain>
    </source>
</reference>
<dbReference type="AlphaFoldDB" id="A0A2A6BP87"/>
<name>A0A2A6BP87_PRIPA</name>
<dbReference type="EnsemblMetazoa" id="PPA00932.1">
    <property type="protein sequence ID" value="PPA00932.1"/>
    <property type="gene ID" value="WBGene00090486"/>
</dbReference>
<protein>
    <submittedName>
        <fullName evidence="1">Uncharacterized protein</fullName>
    </submittedName>
</protein>
<sequence length="85" mass="9918">MGKELYKTLFLKFLHHCPLRDVLLYSGDAEIVACGDEMTTYRLGKALMVVREFFKTIDEEDLVATRRDCENDGGEEAYMMKRGFW</sequence>
<organism evidence="1 2">
    <name type="scientific">Pristionchus pacificus</name>
    <name type="common">Parasitic nematode worm</name>
    <dbReference type="NCBI Taxonomy" id="54126"/>
    <lineage>
        <taxon>Eukaryota</taxon>
        <taxon>Metazoa</taxon>
        <taxon>Ecdysozoa</taxon>
        <taxon>Nematoda</taxon>
        <taxon>Chromadorea</taxon>
        <taxon>Rhabditida</taxon>
        <taxon>Rhabditina</taxon>
        <taxon>Diplogasteromorpha</taxon>
        <taxon>Diplogasteroidea</taxon>
        <taxon>Neodiplogasteridae</taxon>
        <taxon>Pristionchus</taxon>
    </lineage>
</organism>
<dbReference type="SUPFAM" id="SSF143990">
    <property type="entry name" value="YbiA-like"/>
    <property type="match status" value="1"/>
</dbReference>
<dbReference type="InterPro" id="IPR037238">
    <property type="entry name" value="YbiA-like_sf"/>
</dbReference>
<dbReference type="Proteomes" id="UP000005239">
    <property type="component" value="Unassembled WGS sequence"/>
</dbReference>